<dbReference type="EMBL" id="FUYJ01000003">
    <property type="protein sequence ID" value="SKA99077.1"/>
    <property type="molecule type" value="Genomic_DNA"/>
</dbReference>
<keyword evidence="1" id="KW-1133">Transmembrane helix</keyword>
<keyword evidence="1" id="KW-0472">Membrane</keyword>
<dbReference type="Proteomes" id="UP000190042">
    <property type="component" value="Unassembled WGS sequence"/>
</dbReference>
<reference evidence="3" key="1">
    <citation type="submission" date="2017-02" db="EMBL/GenBank/DDBJ databases">
        <authorList>
            <person name="Varghese N."/>
            <person name="Submissions S."/>
        </authorList>
    </citation>
    <scope>NUCLEOTIDE SEQUENCE [LARGE SCALE GENOMIC DNA]</scope>
    <source>
        <strain evidence="3">DSM 23966</strain>
    </source>
</reference>
<sequence length="569" mass="64478">MNYKLLVQVLILFSAYIFSPFYTAATSEEEKNDIALIYMTADGELNEHVYFIEATLAGFSEAIDLYSVKDVMPNSLQAYNHLVFVGDEEGRLPEVALKEMEMFPGQLLVFGWNADQLERFGEWGFLGEDSIRSVDGHSLKEIKSVVHAIPPGDCEILSEGRTVDKNLPLIIKSGNTAYVATTAFGTEEKLALSRSLYVLLDVPTSVPHPAYIRLEDISPFSDPKLVRETGNYLADRNIPFFMAVIPVYVNSETGEQMPLSSNKELVEVLLDLQSKGGMVIAHGYTHSYRFDETGEGFEFWDVQLNQPITTEKTDELPTPILSRDAFSSDRDYQEYQSELLEVETKYVQRKHTKSIEDLTELGLYPIAFEAPHYTMSSNGYEVTSDYYSSLFGQIQLSDLNWSVMDAPLFISKPAILSGMTLYPETIGYIDPALPDPFQEMENSVTKLQEVPGSVIGGFYHPYLGVEYLAEVIRLMESVPNMEWLDYSTTNQHVTSERVTIIQNAKGIEVQSTITEFGQLFENVKENPFQSMLWLIVFIVTGFLTVFFTYVVNLRFRLKKRLFKERPNSG</sequence>
<name>A0A1T4YB66_9BACL</name>
<accession>A0A1T4YB66</accession>
<gene>
    <name evidence="2" type="ORF">SAMN04244570_2260</name>
</gene>
<keyword evidence="3" id="KW-1185">Reference proteome</keyword>
<feature type="transmembrane region" description="Helical" evidence="1">
    <location>
        <begin position="531"/>
        <end position="555"/>
    </location>
</feature>
<dbReference type="AlphaFoldDB" id="A0A1T4YB66"/>
<evidence type="ECO:0000256" key="1">
    <source>
        <dbReference type="SAM" id="Phobius"/>
    </source>
</evidence>
<protein>
    <submittedName>
        <fullName evidence="2">Uncharacterized protein YdaL</fullName>
    </submittedName>
</protein>
<evidence type="ECO:0000313" key="2">
    <source>
        <dbReference type="EMBL" id="SKA99077.1"/>
    </source>
</evidence>
<evidence type="ECO:0000313" key="3">
    <source>
        <dbReference type="Proteomes" id="UP000190042"/>
    </source>
</evidence>
<dbReference type="InterPro" id="IPR018763">
    <property type="entry name" value="DUF2334"/>
</dbReference>
<dbReference type="RefSeq" id="WP_078817671.1">
    <property type="nucleotide sequence ID" value="NZ_FUYJ01000003.1"/>
</dbReference>
<keyword evidence="1" id="KW-0812">Transmembrane</keyword>
<organism evidence="2 3">
    <name type="scientific">Sporosarcina newyorkensis</name>
    <dbReference type="NCBI Taxonomy" id="759851"/>
    <lineage>
        <taxon>Bacteria</taxon>
        <taxon>Bacillati</taxon>
        <taxon>Bacillota</taxon>
        <taxon>Bacilli</taxon>
        <taxon>Bacillales</taxon>
        <taxon>Caryophanaceae</taxon>
        <taxon>Sporosarcina</taxon>
    </lineage>
</organism>
<proteinExistence type="predicted"/>
<dbReference type="Pfam" id="PF10096">
    <property type="entry name" value="DUF2334"/>
    <property type="match status" value="1"/>
</dbReference>